<sequence length="158" mass="17638">MKSNSESALSRNKETISNVTRKLMESLILAHNERRRYDLQMQVGREVVFPVANGLSVISRRKVKMISSHHAPYALGNTRATMDRTKDGNPTRSEQLDRSSSFLTHVGLWGDMRQTKGKERDGVSLTFDIVGSFRGPTQRVISSVVEHALDNCAIVPGL</sequence>
<evidence type="ECO:0000313" key="2">
    <source>
        <dbReference type="Proteomes" id="UP001058974"/>
    </source>
</evidence>
<name>A0A9D4XIK7_PEA</name>
<dbReference type="AlphaFoldDB" id="A0A9D4XIK7"/>
<accession>A0A9D4XIK7</accession>
<keyword evidence="2" id="KW-1185">Reference proteome</keyword>
<reference evidence="1 2" key="1">
    <citation type="journal article" date="2022" name="Nat. Genet.">
        <title>Improved pea reference genome and pan-genome highlight genomic features and evolutionary characteristics.</title>
        <authorList>
            <person name="Yang T."/>
            <person name="Liu R."/>
            <person name="Luo Y."/>
            <person name="Hu S."/>
            <person name="Wang D."/>
            <person name="Wang C."/>
            <person name="Pandey M.K."/>
            <person name="Ge S."/>
            <person name="Xu Q."/>
            <person name="Li N."/>
            <person name="Li G."/>
            <person name="Huang Y."/>
            <person name="Saxena R.K."/>
            <person name="Ji Y."/>
            <person name="Li M."/>
            <person name="Yan X."/>
            <person name="He Y."/>
            <person name="Liu Y."/>
            <person name="Wang X."/>
            <person name="Xiang C."/>
            <person name="Varshney R.K."/>
            <person name="Ding H."/>
            <person name="Gao S."/>
            <person name="Zong X."/>
        </authorList>
    </citation>
    <scope>NUCLEOTIDE SEQUENCE [LARGE SCALE GENOMIC DNA]</scope>
    <source>
        <strain evidence="1 2">cv. Zhongwan 6</strain>
    </source>
</reference>
<evidence type="ECO:0000313" key="1">
    <source>
        <dbReference type="EMBL" id="KAI5421067.1"/>
    </source>
</evidence>
<dbReference type="Gramene" id="Psat04G0477800-T1">
    <property type="protein sequence ID" value="KAI5421067.1"/>
    <property type="gene ID" value="KIW84_044778"/>
</dbReference>
<dbReference type="Proteomes" id="UP001058974">
    <property type="component" value="Chromosome 4"/>
</dbReference>
<organism evidence="1 2">
    <name type="scientific">Pisum sativum</name>
    <name type="common">Garden pea</name>
    <name type="synonym">Lathyrus oleraceus</name>
    <dbReference type="NCBI Taxonomy" id="3888"/>
    <lineage>
        <taxon>Eukaryota</taxon>
        <taxon>Viridiplantae</taxon>
        <taxon>Streptophyta</taxon>
        <taxon>Embryophyta</taxon>
        <taxon>Tracheophyta</taxon>
        <taxon>Spermatophyta</taxon>
        <taxon>Magnoliopsida</taxon>
        <taxon>eudicotyledons</taxon>
        <taxon>Gunneridae</taxon>
        <taxon>Pentapetalae</taxon>
        <taxon>rosids</taxon>
        <taxon>fabids</taxon>
        <taxon>Fabales</taxon>
        <taxon>Fabaceae</taxon>
        <taxon>Papilionoideae</taxon>
        <taxon>50 kb inversion clade</taxon>
        <taxon>NPAAA clade</taxon>
        <taxon>Hologalegina</taxon>
        <taxon>IRL clade</taxon>
        <taxon>Fabeae</taxon>
        <taxon>Lathyrus</taxon>
    </lineage>
</organism>
<protein>
    <submittedName>
        <fullName evidence="1">Uncharacterized protein</fullName>
    </submittedName>
</protein>
<proteinExistence type="predicted"/>
<dbReference type="EMBL" id="JAMSHJ010000004">
    <property type="protein sequence ID" value="KAI5421067.1"/>
    <property type="molecule type" value="Genomic_DNA"/>
</dbReference>
<comment type="caution">
    <text evidence="1">The sequence shown here is derived from an EMBL/GenBank/DDBJ whole genome shotgun (WGS) entry which is preliminary data.</text>
</comment>
<gene>
    <name evidence="1" type="ORF">KIW84_044778</name>
</gene>